<gene>
    <name evidence="8" type="primary">LOC113218211</name>
</gene>
<dbReference type="GO" id="GO:0005886">
    <property type="term" value="C:plasma membrane"/>
    <property type="evidence" value="ECO:0007669"/>
    <property type="project" value="UniProtKB-SubCell"/>
</dbReference>
<evidence type="ECO:0000256" key="2">
    <source>
        <dbReference type="ARBA" id="ARBA00022475"/>
    </source>
</evidence>
<comment type="subcellular location">
    <subcellularLocation>
        <location evidence="1">Cell membrane</location>
        <topology evidence="1">Multi-pass membrane protein</topology>
    </subcellularLocation>
</comment>
<proteinExistence type="predicted"/>
<sequence>MFHVFRITELMFNLVLEGGFVVYSLLQLGIITNEAHMAVEKMFGPFVGVLDGLCTDDTRLAQTVSLFYHSMAAYPATLTLGGFTKIGRPLFTSVLSATVTYIVIMLQFQQSDSTVVESTVQNTSDTYSRNTEVQTYILKSSCHSPVTVLQVPPAACTAPDLPVPCQQMTTTPLWLS</sequence>
<name>A0A9C6U3I4_FRAOC</name>
<organism evidence="7 8">
    <name type="scientific">Frankliniella occidentalis</name>
    <name type="common">Western flower thrips</name>
    <name type="synonym">Euthrips occidentalis</name>
    <dbReference type="NCBI Taxonomy" id="133901"/>
    <lineage>
        <taxon>Eukaryota</taxon>
        <taxon>Metazoa</taxon>
        <taxon>Ecdysozoa</taxon>
        <taxon>Arthropoda</taxon>
        <taxon>Hexapoda</taxon>
        <taxon>Insecta</taxon>
        <taxon>Pterygota</taxon>
        <taxon>Neoptera</taxon>
        <taxon>Paraneoptera</taxon>
        <taxon>Thysanoptera</taxon>
        <taxon>Terebrantia</taxon>
        <taxon>Thripoidea</taxon>
        <taxon>Thripidae</taxon>
        <taxon>Frankliniella</taxon>
    </lineage>
</organism>
<feature type="transmembrane region" description="Helical" evidence="6">
    <location>
        <begin position="12"/>
        <end position="32"/>
    </location>
</feature>
<keyword evidence="5 6" id="KW-0472">Membrane</keyword>
<keyword evidence="4 6" id="KW-1133">Transmembrane helix</keyword>
<dbReference type="Pfam" id="PF08395">
    <property type="entry name" value="7tm_7"/>
    <property type="match status" value="1"/>
</dbReference>
<evidence type="ECO:0000256" key="5">
    <source>
        <dbReference type="ARBA" id="ARBA00023136"/>
    </source>
</evidence>
<dbReference type="GeneID" id="113218211"/>
<keyword evidence="7" id="KW-1185">Reference proteome</keyword>
<accession>A0A9C6U3I4</accession>
<dbReference type="InterPro" id="IPR013604">
    <property type="entry name" value="7TM_chemorcpt"/>
</dbReference>
<keyword evidence="3 6" id="KW-0812">Transmembrane</keyword>
<keyword evidence="2" id="KW-1003">Cell membrane</keyword>
<dbReference type="AlphaFoldDB" id="A0A9C6U3I4"/>
<reference evidence="8" key="1">
    <citation type="submission" date="2025-08" db="UniProtKB">
        <authorList>
            <consortium name="RefSeq"/>
        </authorList>
    </citation>
    <scope>IDENTIFICATION</scope>
    <source>
        <tissue evidence="8">Whole organism</tissue>
    </source>
</reference>
<protein>
    <submittedName>
        <fullName evidence="8">Uncharacterized protein LOC113218211 isoform X1</fullName>
    </submittedName>
</protein>
<evidence type="ECO:0000256" key="1">
    <source>
        <dbReference type="ARBA" id="ARBA00004651"/>
    </source>
</evidence>
<dbReference type="OrthoDB" id="6625921at2759"/>
<dbReference type="KEGG" id="foc:113218211"/>
<evidence type="ECO:0000256" key="4">
    <source>
        <dbReference type="ARBA" id="ARBA00022989"/>
    </source>
</evidence>
<evidence type="ECO:0000256" key="3">
    <source>
        <dbReference type="ARBA" id="ARBA00022692"/>
    </source>
</evidence>
<dbReference type="RefSeq" id="XP_052126810.1">
    <property type="nucleotide sequence ID" value="XM_052270850.1"/>
</dbReference>
<evidence type="ECO:0000313" key="7">
    <source>
        <dbReference type="Proteomes" id="UP000504606"/>
    </source>
</evidence>
<dbReference type="GO" id="GO:0050909">
    <property type="term" value="P:sensory perception of taste"/>
    <property type="evidence" value="ECO:0007669"/>
    <property type="project" value="InterPro"/>
</dbReference>
<evidence type="ECO:0000256" key="6">
    <source>
        <dbReference type="SAM" id="Phobius"/>
    </source>
</evidence>
<evidence type="ECO:0000313" key="8">
    <source>
        <dbReference type="RefSeq" id="XP_052126810.1"/>
    </source>
</evidence>
<dbReference type="Proteomes" id="UP000504606">
    <property type="component" value="Unplaced"/>
</dbReference>